<evidence type="ECO:0000313" key="8">
    <source>
        <dbReference type="Proteomes" id="UP001151752"/>
    </source>
</evidence>
<sequence>MDGPGFVIEASEAESMAKQSCLTVLQLLPALVQSAQALARSPISNYHVGAVGLGSSGRIFLGCNLEFPGLPLHHSVHAEQFLITNLTLNAEPSLKYVAVSAAPCGHCRQFFQEIRHAHDVQILITGDSINNQSGKNDLTSTQQFEPLSCLLPHRRCFVTKWYLCFLR</sequence>
<dbReference type="GO" id="GO:0072527">
    <property type="term" value="P:pyrimidine-containing compound metabolic process"/>
    <property type="evidence" value="ECO:0007669"/>
    <property type="project" value="UniProtKB-ARBA"/>
</dbReference>
<evidence type="ECO:0000256" key="1">
    <source>
        <dbReference type="ARBA" id="ARBA00006576"/>
    </source>
</evidence>
<evidence type="ECO:0000256" key="5">
    <source>
        <dbReference type="ARBA" id="ARBA00022833"/>
    </source>
</evidence>
<dbReference type="EC" id="3.5.4.5" evidence="2"/>
<dbReference type="Proteomes" id="UP001151752">
    <property type="component" value="Chromosome 6"/>
</dbReference>
<dbReference type="EMBL" id="JAPFFM010000009">
    <property type="protein sequence ID" value="KAJ6746436.1"/>
    <property type="molecule type" value="Genomic_DNA"/>
</dbReference>
<name>A0A9Q0VDT7_9ROSI</name>
<dbReference type="GO" id="GO:0004126">
    <property type="term" value="F:cytidine deaminase activity"/>
    <property type="evidence" value="ECO:0007669"/>
    <property type="project" value="UniProtKB-EC"/>
</dbReference>
<keyword evidence="3" id="KW-0479">Metal-binding</keyword>
<dbReference type="SUPFAM" id="SSF53927">
    <property type="entry name" value="Cytidine deaminase-like"/>
    <property type="match status" value="1"/>
</dbReference>
<keyword evidence="8" id="KW-1185">Reference proteome</keyword>
<evidence type="ECO:0000256" key="4">
    <source>
        <dbReference type="ARBA" id="ARBA00022801"/>
    </source>
</evidence>
<dbReference type="InterPro" id="IPR002125">
    <property type="entry name" value="CMP_dCMP_dom"/>
</dbReference>
<dbReference type="GO" id="GO:0008270">
    <property type="term" value="F:zinc ion binding"/>
    <property type="evidence" value="ECO:0007669"/>
    <property type="project" value="TreeGrafter"/>
</dbReference>
<protein>
    <recommendedName>
        <fullName evidence="2">cytidine deaminase</fullName>
        <ecNumber evidence="2">3.5.4.5</ecNumber>
    </recommendedName>
</protein>
<dbReference type="AlphaFoldDB" id="A0A9Q0VDT7"/>
<dbReference type="Gene3D" id="3.40.140.10">
    <property type="entry name" value="Cytidine Deaminase, domain 2"/>
    <property type="match status" value="1"/>
</dbReference>
<comment type="caution">
    <text evidence="7">The sequence shown here is derived from an EMBL/GenBank/DDBJ whole genome shotgun (WGS) entry which is preliminary data.</text>
</comment>
<comment type="similarity">
    <text evidence="1">Belongs to the cytidine and deoxycytidylate deaminase family.</text>
</comment>
<evidence type="ECO:0000313" key="7">
    <source>
        <dbReference type="EMBL" id="KAJ6746436.1"/>
    </source>
</evidence>
<dbReference type="InterPro" id="IPR016193">
    <property type="entry name" value="Cytidine_deaminase-like"/>
</dbReference>
<accession>A0A9Q0VDT7</accession>
<reference evidence="7" key="2">
    <citation type="journal article" date="2023" name="Int. J. Mol. Sci.">
        <title>De Novo Assembly and Annotation of 11 Diverse Shrub Willow (Salix) Genomes Reveals Novel Gene Organization in Sex-Linked Regions.</title>
        <authorList>
            <person name="Hyden B."/>
            <person name="Feng K."/>
            <person name="Yates T.B."/>
            <person name="Jawdy S."/>
            <person name="Cereghino C."/>
            <person name="Smart L.B."/>
            <person name="Muchero W."/>
        </authorList>
    </citation>
    <scope>NUCLEOTIDE SEQUENCE</scope>
    <source>
        <tissue evidence="7">Shoot tip</tissue>
    </source>
</reference>
<evidence type="ECO:0000259" key="6">
    <source>
        <dbReference type="PROSITE" id="PS51747"/>
    </source>
</evidence>
<keyword evidence="4" id="KW-0378">Hydrolase</keyword>
<dbReference type="CDD" id="cd01283">
    <property type="entry name" value="cytidine_deaminase"/>
    <property type="match status" value="1"/>
</dbReference>
<dbReference type="GO" id="GO:0055086">
    <property type="term" value="P:nucleobase-containing small molecule metabolic process"/>
    <property type="evidence" value="ECO:0007669"/>
    <property type="project" value="UniProtKB-ARBA"/>
</dbReference>
<gene>
    <name evidence="7" type="ORF">OIU74_028999</name>
</gene>
<dbReference type="PROSITE" id="PS51747">
    <property type="entry name" value="CYT_DCMP_DEAMINASES_2"/>
    <property type="match status" value="1"/>
</dbReference>
<dbReference type="InterPro" id="IPR050202">
    <property type="entry name" value="Cyt/Deoxycyt_deaminase"/>
</dbReference>
<organism evidence="7 8">
    <name type="scientific">Salix koriyanagi</name>
    <dbReference type="NCBI Taxonomy" id="2511006"/>
    <lineage>
        <taxon>Eukaryota</taxon>
        <taxon>Viridiplantae</taxon>
        <taxon>Streptophyta</taxon>
        <taxon>Embryophyta</taxon>
        <taxon>Tracheophyta</taxon>
        <taxon>Spermatophyta</taxon>
        <taxon>Magnoliopsida</taxon>
        <taxon>eudicotyledons</taxon>
        <taxon>Gunneridae</taxon>
        <taxon>Pentapetalae</taxon>
        <taxon>rosids</taxon>
        <taxon>fabids</taxon>
        <taxon>Malpighiales</taxon>
        <taxon>Salicaceae</taxon>
        <taxon>Saliceae</taxon>
        <taxon>Salix</taxon>
    </lineage>
</organism>
<feature type="domain" description="CMP/dCMP-type deaminase" evidence="6">
    <location>
        <begin position="23"/>
        <end position="136"/>
    </location>
</feature>
<dbReference type="FunFam" id="3.40.140.10:FF:000041">
    <property type="entry name" value="Cytidine deaminase"/>
    <property type="match status" value="1"/>
</dbReference>
<dbReference type="PANTHER" id="PTHR11644:SF2">
    <property type="entry name" value="CYTIDINE DEAMINASE"/>
    <property type="match status" value="1"/>
</dbReference>
<reference evidence="7" key="1">
    <citation type="submission" date="2022-11" db="EMBL/GenBank/DDBJ databases">
        <authorList>
            <person name="Hyden B.L."/>
            <person name="Feng K."/>
            <person name="Yates T."/>
            <person name="Jawdy S."/>
            <person name="Smart L.B."/>
            <person name="Muchero W."/>
        </authorList>
    </citation>
    <scope>NUCLEOTIDE SEQUENCE</scope>
    <source>
        <tissue evidence="7">Shoot tip</tissue>
    </source>
</reference>
<dbReference type="Pfam" id="PF00383">
    <property type="entry name" value="dCMP_cyt_deam_1"/>
    <property type="match status" value="1"/>
</dbReference>
<evidence type="ECO:0000256" key="2">
    <source>
        <dbReference type="ARBA" id="ARBA00012783"/>
    </source>
</evidence>
<dbReference type="GO" id="GO:0005829">
    <property type="term" value="C:cytosol"/>
    <property type="evidence" value="ECO:0007669"/>
    <property type="project" value="TreeGrafter"/>
</dbReference>
<evidence type="ECO:0000256" key="3">
    <source>
        <dbReference type="ARBA" id="ARBA00022723"/>
    </source>
</evidence>
<keyword evidence="5" id="KW-0862">Zinc</keyword>
<proteinExistence type="inferred from homology"/>
<dbReference type="PANTHER" id="PTHR11644">
    <property type="entry name" value="CYTIDINE DEAMINASE"/>
    <property type="match status" value="1"/>
</dbReference>